<accession>X1W0N5</accession>
<sequence length="125" mass="14193">VALFYIDDEEYVNGKKTFFFLVFFFEVVDSGFRRSRPDMTTEDIWDLADACIEAGFFPLLAGRRFVLGLEILGTERVIIHRKEVSFRIGFPCRVWLLSGKARLLLGDSHALPGDLTSGVRPPYTG</sequence>
<proteinExistence type="predicted"/>
<gene>
    <name evidence="1" type="ORF">S12H4_60088</name>
</gene>
<organism evidence="1">
    <name type="scientific">marine sediment metagenome</name>
    <dbReference type="NCBI Taxonomy" id="412755"/>
    <lineage>
        <taxon>unclassified sequences</taxon>
        <taxon>metagenomes</taxon>
        <taxon>ecological metagenomes</taxon>
    </lineage>
</organism>
<dbReference type="AlphaFoldDB" id="X1W0N5"/>
<evidence type="ECO:0000313" key="1">
    <source>
        <dbReference type="EMBL" id="GAJ20515.1"/>
    </source>
</evidence>
<feature type="non-terminal residue" evidence="1">
    <location>
        <position position="1"/>
    </location>
</feature>
<name>X1W0N5_9ZZZZ</name>
<dbReference type="EMBL" id="BARW01039451">
    <property type="protein sequence ID" value="GAJ20515.1"/>
    <property type="molecule type" value="Genomic_DNA"/>
</dbReference>
<reference evidence="1" key="1">
    <citation type="journal article" date="2014" name="Front. Microbiol.">
        <title>High frequency of phylogenetically diverse reductive dehalogenase-homologous genes in deep subseafloor sedimentary metagenomes.</title>
        <authorList>
            <person name="Kawai M."/>
            <person name="Futagami T."/>
            <person name="Toyoda A."/>
            <person name="Takaki Y."/>
            <person name="Nishi S."/>
            <person name="Hori S."/>
            <person name="Arai W."/>
            <person name="Tsubouchi T."/>
            <person name="Morono Y."/>
            <person name="Uchiyama I."/>
            <person name="Ito T."/>
            <person name="Fujiyama A."/>
            <person name="Inagaki F."/>
            <person name="Takami H."/>
        </authorList>
    </citation>
    <scope>NUCLEOTIDE SEQUENCE</scope>
    <source>
        <strain evidence="1">Expedition CK06-06</strain>
    </source>
</reference>
<protein>
    <submittedName>
        <fullName evidence="1">Uncharacterized protein</fullName>
    </submittedName>
</protein>
<comment type="caution">
    <text evidence="1">The sequence shown here is derived from an EMBL/GenBank/DDBJ whole genome shotgun (WGS) entry which is preliminary data.</text>
</comment>